<gene>
    <name evidence="2" type="ORF">GCM10023095_03100</name>
</gene>
<evidence type="ECO:0000256" key="1">
    <source>
        <dbReference type="SAM" id="Phobius"/>
    </source>
</evidence>
<evidence type="ECO:0000313" key="2">
    <source>
        <dbReference type="EMBL" id="GAA4493243.1"/>
    </source>
</evidence>
<keyword evidence="1" id="KW-0472">Membrane</keyword>
<organism evidence="2 3">
    <name type="scientific">Pseudaeromonas paramecii</name>
    <dbReference type="NCBI Taxonomy" id="2138166"/>
    <lineage>
        <taxon>Bacteria</taxon>
        <taxon>Pseudomonadati</taxon>
        <taxon>Pseudomonadota</taxon>
        <taxon>Gammaproteobacteria</taxon>
        <taxon>Aeromonadales</taxon>
        <taxon>Aeromonadaceae</taxon>
        <taxon>Pseudaeromonas</taxon>
    </lineage>
</organism>
<reference evidence="3" key="1">
    <citation type="journal article" date="2019" name="Int. J. Syst. Evol. Microbiol.">
        <title>The Global Catalogue of Microorganisms (GCM) 10K type strain sequencing project: providing services to taxonomists for standard genome sequencing and annotation.</title>
        <authorList>
            <consortium name="The Broad Institute Genomics Platform"/>
            <consortium name="The Broad Institute Genome Sequencing Center for Infectious Disease"/>
            <person name="Wu L."/>
            <person name="Ma J."/>
        </authorList>
    </citation>
    <scope>NUCLEOTIDE SEQUENCE [LARGE SCALE GENOMIC DNA]</scope>
    <source>
        <strain evidence="3">JCM 32226</strain>
    </source>
</reference>
<accession>A0ABP8PU53</accession>
<evidence type="ECO:0000313" key="3">
    <source>
        <dbReference type="Proteomes" id="UP001501321"/>
    </source>
</evidence>
<name>A0ABP8PU53_9GAMM</name>
<keyword evidence="3" id="KW-1185">Reference proteome</keyword>
<sequence length="63" mass="6748">MLIQLTIFIVGLLGAALLSYGAWLVYPPAGLLTSGALAMIWSAMMSRAVALQKQEAKRKREAG</sequence>
<keyword evidence="1" id="KW-0812">Transmembrane</keyword>
<dbReference type="Proteomes" id="UP001501321">
    <property type="component" value="Unassembled WGS sequence"/>
</dbReference>
<protein>
    <submittedName>
        <fullName evidence="2">Uncharacterized protein</fullName>
    </submittedName>
</protein>
<comment type="caution">
    <text evidence="2">The sequence shown here is derived from an EMBL/GenBank/DDBJ whole genome shotgun (WGS) entry which is preliminary data.</text>
</comment>
<dbReference type="EMBL" id="BAABFC010000001">
    <property type="protein sequence ID" value="GAA4493243.1"/>
    <property type="molecule type" value="Genomic_DNA"/>
</dbReference>
<feature type="transmembrane region" description="Helical" evidence="1">
    <location>
        <begin position="31"/>
        <end position="50"/>
    </location>
</feature>
<proteinExistence type="predicted"/>
<keyword evidence="1" id="KW-1133">Transmembrane helix</keyword>
<dbReference type="RefSeq" id="WP_345009368.1">
    <property type="nucleotide sequence ID" value="NZ_BAABFC010000001.1"/>
</dbReference>